<feature type="non-terminal residue" evidence="2">
    <location>
        <position position="1"/>
    </location>
</feature>
<dbReference type="InterPro" id="IPR052892">
    <property type="entry name" value="NA-targeting_endonuclease"/>
</dbReference>
<reference evidence="2" key="1">
    <citation type="journal article" date="2015" name="Nature">
        <title>Complex archaea that bridge the gap between prokaryotes and eukaryotes.</title>
        <authorList>
            <person name="Spang A."/>
            <person name="Saw J.H."/>
            <person name="Jorgensen S.L."/>
            <person name="Zaremba-Niedzwiedzka K."/>
            <person name="Martijn J."/>
            <person name="Lind A.E."/>
            <person name="van Eijk R."/>
            <person name="Schleper C."/>
            <person name="Guy L."/>
            <person name="Ettema T.J."/>
        </authorList>
    </citation>
    <scope>NUCLEOTIDE SEQUENCE</scope>
</reference>
<dbReference type="InterPro" id="IPR003615">
    <property type="entry name" value="HNH_nuc"/>
</dbReference>
<organism evidence="2">
    <name type="scientific">marine sediment metagenome</name>
    <dbReference type="NCBI Taxonomy" id="412755"/>
    <lineage>
        <taxon>unclassified sequences</taxon>
        <taxon>metagenomes</taxon>
        <taxon>ecological metagenomes</taxon>
    </lineage>
</organism>
<dbReference type="AlphaFoldDB" id="A0A0F9C0Z8"/>
<name>A0A0F9C0Z8_9ZZZZ</name>
<protein>
    <recommendedName>
        <fullName evidence="1">HNH endonuclease 5 domain-containing protein</fullName>
    </recommendedName>
</protein>
<dbReference type="Gene3D" id="1.10.30.50">
    <property type="match status" value="1"/>
</dbReference>
<evidence type="ECO:0000313" key="2">
    <source>
        <dbReference type="EMBL" id="KKL27829.1"/>
    </source>
</evidence>
<proteinExistence type="predicted"/>
<feature type="domain" description="HNH endonuclease 5" evidence="1">
    <location>
        <begin position="3"/>
        <end position="49"/>
    </location>
</feature>
<dbReference type="PANTHER" id="PTHR33877">
    <property type="entry name" value="SLL1193 PROTEIN"/>
    <property type="match status" value="1"/>
</dbReference>
<dbReference type="Pfam" id="PF14279">
    <property type="entry name" value="HNH_5"/>
    <property type="match status" value="1"/>
</dbReference>
<dbReference type="PANTHER" id="PTHR33877:SF2">
    <property type="entry name" value="OS07G0170200 PROTEIN"/>
    <property type="match status" value="1"/>
</dbReference>
<dbReference type="InterPro" id="IPR029471">
    <property type="entry name" value="HNH_5"/>
</dbReference>
<accession>A0A0F9C0Z8</accession>
<dbReference type="EMBL" id="LAZR01035323">
    <property type="protein sequence ID" value="KKL27829.1"/>
    <property type="molecule type" value="Genomic_DNA"/>
</dbReference>
<gene>
    <name evidence="2" type="ORF">LCGC14_2381250</name>
</gene>
<dbReference type="CDD" id="cd00085">
    <property type="entry name" value="HNHc"/>
    <property type="match status" value="1"/>
</dbReference>
<comment type="caution">
    <text evidence="2">The sequence shown here is derived from an EMBL/GenBank/DDBJ whole genome shotgun (WGS) entry which is preliminary data.</text>
</comment>
<sequence length="89" mass="10355">QFSSGQLTRDHIVPTSRGGDDKWENVVAACRRCNQHKANYLLEELSMELVALPYRPNNAEYLALINSRRILGDQMEFLRSQFSKNSRWL</sequence>
<evidence type="ECO:0000259" key="1">
    <source>
        <dbReference type="Pfam" id="PF14279"/>
    </source>
</evidence>